<accession>A0ABT7KY92</accession>
<evidence type="ECO:0000313" key="1">
    <source>
        <dbReference type="EMBL" id="MDL2419107.1"/>
    </source>
</evidence>
<proteinExistence type="predicted"/>
<dbReference type="EMBL" id="JASWHZ010000001">
    <property type="protein sequence ID" value="MDL2419107.1"/>
    <property type="molecule type" value="Genomic_DNA"/>
</dbReference>
<evidence type="ECO:0000313" key="2">
    <source>
        <dbReference type="Proteomes" id="UP001229716"/>
    </source>
</evidence>
<name>A0ABT7KY92_9BACI</name>
<comment type="caution">
    <text evidence="1">The sequence shown here is derived from an EMBL/GenBank/DDBJ whole genome shotgun (WGS) entry which is preliminary data.</text>
</comment>
<protein>
    <submittedName>
        <fullName evidence="1">Uncharacterized protein</fullName>
    </submittedName>
</protein>
<organism evidence="1 2">
    <name type="scientific">Bacillus shihchuchen</name>
    <dbReference type="NCBI Taxonomy" id="3036942"/>
    <lineage>
        <taxon>Bacteria</taxon>
        <taxon>Bacillati</taxon>
        <taxon>Bacillota</taxon>
        <taxon>Bacilli</taxon>
        <taxon>Bacillales</taxon>
        <taxon>Bacillaceae</taxon>
        <taxon>Bacillus</taxon>
        <taxon>Bacillus cereus group</taxon>
    </lineage>
</organism>
<reference evidence="1 2" key="1">
    <citation type="journal article" date="2023" name="Int. J. Mol. Sci.">
        <title>Pathogenicity and Genomic Characterization of a Novel Genospecies, Bacillus shihchuchen, of the Bacillus cereus Group Isolated from Chinese Softshell Turtle (Pelodiscus sinensis).</title>
        <authorList>
            <person name="Cheng L.W."/>
            <person name="Byadgi O.V."/>
            <person name="Tsai C.E."/>
            <person name="Wang P.C."/>
            <person name="Chen S.C."/>
        </authorList>
    </citation>
    <scope>NUCLEOTIDE SEQUENCE [LARGE SCALE GENOMIC DNA]</scope>
    <source>
        <strain evidence="1 2">QF108-045</strain>
    </source>
</reference>
<gene>
    <name evidence="1" type="ORF">P6F46_24825</name>
</gene>
<sequence length="144" mass="16432">MSVTLLLIGILTTEGLSIHANELKDESYIGCTNISQNQETNEYVKKCFKTLPKFPLGPNVIRVPDTSPYDDGTYQGTLYLVSQKSSMFSITAYYEGSIKNTNKAPNSICNIAYHFDLIDKFLYQYYPNIRKSFENIIYISNKLK</sequence>
<keyword evidence="2" id="KW-1185">Reference proteome</keyword>
<dbReference type="Proteomes" id="UP001229716">
    <property type="component" value="Unassembled WGS sequence"/>
</dbReference>